<evidence type="ECO:0008006" key="3">
    <source>
        <dbReference type="Google" id="ProtNLM"/>
    </source>
</evidence>
<sequence length="263" mass="29528">MNRETDIDEARLQAFVDERLTPAQHAEIEAWLAHTSEARARVEAYRRQRKALHGLYDDVLNEPLPERLRRPVARRQNALPRVRARAAAAAVWLLLGTGAGWFGATVSHHDANTVTARITAPATLAREAAVAYAVYSPEVLHPVEVDARQEKHLLGWLSKRLGHTLRAPSLTRYGYRLMGGRLLPAQAGPAAQLMYDNRAGERLTLYITVQTGEDGDTAFRYTNERGLSVFYWIERDLGYALTARLERPQLLKIAGGVYRQLTP</sequence>
<organism evidence="1 2">
    <name type="scientific">Acidihalobacter yilgarnensis</name>
    <dbReference type="NCBI Taxonomy" id="2819280"/>
    <lineage>
        <taxon>Bacteria</taxon>
        <taxon>Pseudomonadati</taxon>
        <taxon>Pseudomonadota</taxon>
        <taxon>Gammaproteobacteria</taxon>
        <taxon>Chromatiales</taxon>
        <taxon>Ectothiorhodospiraceae</taxon>
        <taxon>Acidihalobacter</taxon>
    </lineage>
</organism>
<dbReference type="AlphaFoldDB" id="A0A1D8IKK1"/>
<dbReference type="KEGG" id="aprs:BI364_02140"/>
<name>A0A1D8IKK1_9GAMM</name>
<dbReference type="RefSeq" id="WP_070077359.1">
    <property type="nucleotide sequence ID" value="NZ_CP017415.1"/>
</dbReference>
<keyword evidence="2" id="KW-1185">Reference proteome</keyword>
<evidence type="ECO:0000313" key="2">
    <source>
        <dbReference type="Proteomes" id="UP000095401"/>
    </source>
</evidence>
<proteinExistence type="predicted"/>
<dbReference type="Proteomes" id="UP000095401">
    <property type="component" value="Chromosome"/>
</dbReference>
<accession>A0A1D8IKK1</accession>
<protein>
    <recommendedName>
        <fullName evidence="3">Anti-sigma factor</fullName>
    </recommendedName>
</protein>
<reference evidence="2" key="1">
    <citation type="submission" date="2016-09" db="EMBL/GenBank/DDBJ databases">
        <title>Acidihalobacter prosperus F5.</title>
        <authorList>
            <person name="Khaleque H.N."/>
            <person name="Ramsay J.P."/>
            <person name="Kaksonen A.H."/>
            <person name="Boxall N.J."/>
            <person name="Watkin E.L.J."/>
        </authorList>
    </citation>
    <scope>NUCLEOTIDE SEQUENCE [LARGE SCALE GENOMIC DNA]</scope>
    <source>
        <strain evidence="2">F5</strain>
    </source>
</reference>
<gene>
    <name evidence="1" type="ORF">BI364_02140</name>
</gene>
<evidence type="ECO:0000313" key="1">
    <source>
        <dbReference type="EMBL" id="AOU96967.1"/>
    </source>
</evidence>
<dbReference type="EMBL" id="CP017415">
    <property type="protein sequence ID" value="AOU96967.1"/>
    <property type="molecule type" value="Genomic_DNA"/>
</dbReference>